<dbReference type="Proteomes" id="UP000295598">
    <property type="component" value="Unassembled WGS sequence"/>
</dbReference>
<proteinExistence type="predicted"/>
<reference evidence="1 2" key="1">
    <citation type="journal article" date="2019" name="Int. J. Syst. Evol. Microbiol.">
        <title>Photorhabdus khanii subsp. guanajuatensis subsp. nov., isolated from Heterorhabditis atacamensis, and Photorhabdus luminescens subsp. mexicana subsp. nov., isolated from Heterorhabditis mexicana entomopathogenic nematodes.</title>
        <authorList>
            <person name="Machado R.A.R."/>
            <person name="Bruno P."/>
            <person name="Arce C.C.M."/>
            <person name="Liechti N."/>
            <person name="Kohler A."/>
            <person name="Bernal J."/>
            <person name="Bruggmann R."/>
            <person name="Turlings T.C.J."/>
        </authorList>
    </citation>
    <scope>NUCLEOTIDE SEQUENCE [LARGE SCALE GENOMIC DNA]</scope>
    <source>
        <strain evidence="1 2">MEX20-17</strain>
    </source>
</reference>
<protein>
    <submittedName>
        <fullName evidence="1">Uncharacterized protein</fullName>
    </submittedName>
</protein>
<sequence length="68" mass="7476">MANANSNIRAHSKPYIFINARSNRLIIKLPPLRMISILATTEIEVCTLLAGFPLVFASCKPLGELNHA</sequence>
<dbReference type="AlphaFoldDB" id="A0A4V2X818"/>
<accession>A0A4V2X818</accession>
<name>A0A4V2X818_9GAMM</name>
<organism evidence="1 2">
    <name type="scientific">Photorhabdus khanii subsp. guanajuatensis</name>
    <dbReference type="NCBI Taxonomy" id="2100166"/>
    <lineage>
        <taxon>Bacteria</taxon>
        <taxon>Pseudomonadati</taxon>
        <taxon>Pseudomonadota</taxon>
        <taxon>Gammaproteobacteria</taxon>
        <taxon>Enterobacterales</taxon>
        <taxon>Morganellaceae</taxon>
        <taxon>Photorhabdus</taxon>
    </lineage>
</organism>
<comment type="caution">
    <text evidence="1">The sequence shown here is derived from an EMBL/GenBank/DDBJ whole genome shotgun (WGS) entry which is preliminary data.</text>
</comment>
<dbReference type="EMBL" id="PUJY01000014">
    <property type="protein sequence ID" value="TDB58155.1"/>
    <property type="molecule type" value="Genomic_DNA"/>
</dbReference>
<evidence type="ECO:0000313" key="2">
    <source>
        <dbReference type="Proteomes" id="UP000295598"/>
    </source>
</evidence>
<evidence type="ECO:0000313" key="1">
    <source>
        <dbReference type="EMBL" id="TDB58155.1"/>
    </source>
</evidence>
<gene>
    <name evidence="1" type="ORF">C5467_10300</name>
</gene>